<organism evidence="1 2">
    <name type="scientific">Seiridium unicorne</name>
    <dbReference type="NCBI Taxonomy" id="138068"/>
    <lineage>
        <taxon>Eukaryota</taxon>
        <taxon>Fungi</taxon>
        <taxon>Dikarya</taxon>
        <taxon>Ascomycota</taxon>
        <taxon>Pezizomycotina</taxon>
        <taxon>Sordariomycetes</taxon>
        <taxon>Xylariomycetidae</taxon>
        <taxon>Amphisphaeriales</taxon>
        <taxon>Sporocadaceae</taxon>
        <taxon>Seiridium</taxon>
    </lineage>
</organism>
<keyword evidence="2" id="KW-1185">Reference proteome</keyword>
<proteinExistence type="predicted"/>
<gene>
    <name evidence="1" type="ORF">SUNI508_00875</name>
</gene>
<protein>
    <submittedName>
        <fullName evidence="1">Uncharacterized protein</fullName>
    </submittedName>
</protein>
<comment type="caution">
    <text evidence="1">The sequence shown here is derived from an EMBL/GenBank/DDBJ whole genome shotgun (WGS) entry which is preliminary data.</text>
</comment>
<reference evidence="1 2" key="1">
    <citation type="journal article" date="2024" name="J. Plant Pathol.">
        <title>Sequence and assembly of the genome of Seiridium unicorne, isolate CBS 538.82, causal agent of cypress canker disease.</title>
        <authorList>
            <person name="Scali E."/>
            <person name="Rocca G.D."/>
            <person name="Danti R."/>
            <person name="Garbelotto M."/>
            <person name="Barberini S."/>
            <person name="Baroncelli R."/>
            <person name="Emiliani G."/>
        </authorList>
    </citation>
    <scope>NUCLEOTIDE SEQUENCE [LARGE SCALE GENOMIC DNA]</scope>
    <source>
        <strain evidence="1 2">BM-138-508</strain>
    </source>
</reference>
<evidence type="ECO:0000313" key="2">
    <source>
        <dbReference type="Proteomes" id="UP001408356"/>
    </source>
</evidence>
<dbReference type="EMBL" id="JARVKF010000223">
    <property type="protein sequence ID" value="KAK9420784.1"/>
    <property type="molecule type" value="Genomic_DNA"/>
</dbReference>
<sequence length="68" mass="7254">MYGGNVREIDRITNWKPGAIVAENNFKDGVVDGFTDLVREPVQGALGLVAYFGHGICKSVAATVITTT</sequence>
<dbReference type="Proteomes" id="UP001408356">
    <property type="component" value="Unassembled WGS sequence"/>
</dbReference>
<name>A0ABR2V1I8_9PEZI</name>
<evidence type="ECO:0000313" key="1">
    <source>
        <dbReference type="EMBL" id="KAK9420784.1"/>
    </source>
</evidence>
<accession>A0ABR2V1I8</accession>